<proteinExistence type="predicted"/>
<reference evidence="1 2" key="1">
    <citation type="submission" date="2017-07" db="EMBL/GenBank/DDBJ databases">
        <title>Genome sequence of Pseudomonas NEP1.</title>
        <authorList>
            <person name="Nascimento F.X."/>
        </authorList>
    </citation>
    <scope>NUCLEOTIDE SEQUENCE [LARGE SCALE GENOMIC DNA]</scope>
    <source>
        <strain evidence="1 2">NEP1</strain>
    </source>
</reference>
<evidence type="ECO:0000313" key="1">
    <source>
        <dbReference type="EMBL" id="AXJ06465.1"/>
    </source>
</evidence>
<protein>
    <submittedName>
        <fullName evidence="1">Uncharacterized protein</fullName>
    </submittedName>
</protein>
<dbReference type="AlphaFoldDB" id="A0A345V163"/>
<dbReference type="EMBL" id="CP022313">
    <property type="protein sequence ID" value="AXJ06465.1"/>
    <property type="molecule type" value="Genomic_DNA"/>
</dbReference>
<organism evidence="1 2">
    <name type="scientific">Pseudomonas fluorescens</name>
    <dbReference type="NCBI Taxonomy" id="294"/>
    <lineage>
        <taxon>Bacteria</taxon>
        <taxon>Pseudomonadati</taxon>
        <taxon>Pseudomonadota</taxon>
        <taxon>Gammaproteobacteria</taxon>
        <taxon>Pseudomonadales</taxon>
        <taxon>Pseudomonadaceae</taxon>
        <taxon>Pseudomonas</taxon>
    </lineage>
</organism>
<name>A0A345V163_PSEFL</name>
<gene>
    <name evidence="1" type="ORF">CFN16_20755</name>
</gene>
<sequence>MLIPHQMVAKRSIAQAASKFPNYTRKQLDTFFRSANVKNMAIHKNICNELKSLFGYKIEGNDIGCFLHIYRIIEQIALCLPMVSIINKGGFNNTFSEFKGLIEGGAKSDLAVLKKYSRNHLDGSVASSVARFSFSRTGNPQQNVSVVKRFFKAEDIVSETVDSIEIKYKHIDTLIIGFRNQFFHYLFHDKNLSMTDLDCPDEFLEVCNPIFINYFAFLYRELLESELMIWG</sequence>
<evidence type="ECO:0000313" key="2">
    <source>
        <dbReference type="Proteomes" id="UP000254535"/>
    </source>
</evidence>
<dbReference type="Proteomes" id="UP000254535">
    <property type="component" value="Chromosome"/>
</dbReference>
<accession>A0A345V163</accession>